<dbReference type="InterPro" id="IPR016181">
    <property type="entry name" value="Acyl_CoA_acyltransferase"/>
</dbReference>
<dbReference type="KEGG" id="azo:azo3635"/>
<organism evidence="2 3">
    <name type="scientific">Azoarcus sp. (strain BH72)</name>
    <dbReference type="NCBI Taxonomy" id="418699"/>
    <lineage>
        <taxon>Bacteria</taxon>
        <taxon>Pseudomonadati</taxon>
        <taxon>Pseudomonadota</taxon>
        <taxon>Betaproteobacteria</taxon>
        <taxon>Rhodocyclales</taxon>
        <taxon>Zoogloeaceae</taxon>
        <taxon>Azoarcus</taxon>
    </lineage>
</organism>
<dbReference type="Proteomes" id="UP000002588">
    <property type="component" value="Chromosome"/>
</dbReference>
<dbReference type="AlphaFoldDB" id="A1KBP5"/>
<reference evidence="2 3" key="1">
    <citation type="journal article" date="2006" name="Nat. Biotechnol.">
        <title>Complete genome of the mutualistic, N2-fixing grass endophyte Azoarcus sp. strain BH72.</title>
        <authorList>
            <person name="Krause A."/>
            <person name="Ramakumar A."/>
            <person name="Bartels D."/>
            <person name="Battistoni F."/>
            <person name="Bekel T."/>
            <person name="Boch J."/>
            <person name="Boehm M."/>
            <person name="Friedrich F."/>
            <person name="Hurek T."/>
            <person name="Krause L."/>
            <person name="Linke B."/>
            <person name="McHardy A.C."/>
            <person name="Sarkar A."/>
            <person name="Schneiker S."/>
            <person name="Syed A.A."/>
            <person name="Thauer R."/>
            <person name="Vorhoelter F.-J."/>
            <person name="Weidner S."/>
            <person name="Puehler A."/>
            <person name="Reinhold-Hurek B."/>
            <person name="Kaiser O."/>
            <person name="Goesmann A."/>
        </authorList>
    </citation>
    <scope>NUCLEOTIDE SEQUENCE [LARGE SCALE GENOMIC DNA]</scope>
    <source>
        <strain evidence="2 3">BH72</strain>
    </source>
</reference>
<dbReference type="STRING" id="62928.azo3635"/>
<feature type="domain" description="N-acetyltransferase" evidence="1">
    <location>
        <begin position="37"/>
        <end position="180"/>
    </location>
</feature>
<keyword evidence="3" id="KW-1185">Reference proteome</keyword>
<evidence type="ECO:0000259" key="1">
    <source>
        <dbReference type="PROSITE" id="PS51186"/>
    </source>
</evidence>
<proteinExistence type="predicted"/>
<name>A1KBP5_AZOSB</name>
<dbReference type="Gene3D" id="3.40.630.30">
    <property type="match status" value="1"/>
</dbReference>
<evidence type="ECO:0000313" key="2">
    <source>
        <dbReference type="EMBL" id="CAL96251.1"/>
    </source>
</evidence>
<sequence length="180" mass="20411">MDFWSTRLRWHIVHPLWPHAPDTGFDPPDFPTPPMTPEIFIADTDSEIEACFPAFSALRPHLEQAGFLAQVRRQQAQSYRILALREAGTIKSAAGFRTGEFLAWGKVLYIDDLTTLPEARAQGYAGALLDWLIEHARAKDCKAVHLDSGYARHAAHRLYLNKGFRLSSHHFALEFARNES</sequence>
<accession>A1KBP5</accession>
<dbReference type="HOGENOM" id="CLU_013985_34_2_4"/>
<dbReference type="Pfam" id="PF00583">
    <property type="entry name" value="Acetyltransf_1"/>
    <property type="match status" value="1"/>
</dbReference>
<dbReference type="GO" id="GO:0016747">
    <property type="term" value="F:acyltransferase activity, transferring groups other than amino-acyl groups"/>
    <property type="evidence" value="ECO:0007669"/>
    <property type="project" value="InterPro"/>
</dbReference>
<evidence type="ECO:0000313" key="3">
    <source>
        <dbReference type="Proteomes" id="UP000002588"/>
    </source>
</evidence>
<dbReference type="InterPro" id="IPR000182">
    <property type="entry name" value="GNAT_dom"/>
</dbReference>
<gene>
    <name evidence="2" type="ordered locus">azo3635</name>
</gene>
<dbReference type="CDD" id="cd04301">
    <property type="entry name" value="NAT_SF"/>
    <property type="match status" value="1"/>
</dbReference>
<dbReference type="EMBL" id="AM406670">
    <property type="protein sequence ID" value="CAL96251.1"/>
    <property type="molecule type" value="Genomic_DNA"/>
</dbReference>
<dbReference type="PROSITE" id="PS51186">
    <property type="entry name" value="GNAT"/>
    <property type="match status" value="1"/>
</dbReference>
<dbReference type="SUPFAM" id="SSF55729">
    <property type="entry name" value="Acyl-CoA N-acyltransferases (Nat)"/>
    <property type="match status" value="1"/>
</dbReference>
<dbReference type="eggNOG" id="COG0456">
    <property type="taxonomic scope" value="Bacteria"/>
</dbReference>
<protein>
    <submittedName>
        <fullName evidence="2">Conserved hypothetical acetyltransferase</fullName>
    </submittedName>
</protein>